<accession>A0A6D2KU05</accession>
<reference evidence="2" key="1">
    <citation type="submission" date="2020-01" db="EMBL/GenBank/DDBJ databases">
        <authorList>
            <person name="Mishra B."/>
        </authorList>
    </citation>
    <scope>NUCLEOTIDE SEQUENCE [LARGE SCALE GENOMIC DNA]</scope>
</reference>
<gene>
    <name evidence="2" type="ORF">MERR_LOCUS39825</name>
</gene>
<evidence type="ECO:0000256" key="1">
    <source>
        <dbReference type="SAM" id="MobiDB-lite"/>
    </source>
</evidence>
<feature type="compositionally biased region" description="Basic and acidic residues" evidence="1">
    <location>
        <begin position="84"/>
        <end position="117"/>
    </location>
</feature>
<feature type="compositionally biased region" description="Basic and acidic residues" evidence="1">
    <location>
        <begin position="55"/>
        <end position="71"/>
    </location>
</feature>
<organism evidence="2 3">
    <name type="scientific">Microthlaspi erraticum</name>
    <dbReference type="NCBI Taxonomy" id="1685480"/>
    <lineage>
        <taxon>Eukaryota</taxon>
        <taxon>Viridiplantae</taxon>
        <taxon>Streptophyta</taxon>
        <taxon>Embryophyta</taxon>
        <taxon>Tracheophyta</taxon>
        <taxon>Spermatophyta</taxon>
        <taxon>Magnoliopsida</taxon>
        <taxon>eudicotyledons</taxon>
        <taxon>Gunneridae</taxon>
        <taxon>Pentapetalae</taxon>
        <taxon>rosids</taxon>
        <taxon>malvids</taxon>
        <taxon>Brassicales</taxon>
        <taxon>Brassicaceae</taxon>
        <taxon>Coluteocarpeae</taxon>
        <taxon>Microthlaspi</taxon>
    </lineage>
</organism>
<feature type="compositionally biased region" description="Basic and acidic residues" evidence="1">
    <location>
        <begin position="9"/>
        <end position="35"/>
    </location>
</feature>
<dbReference type="EMBL" id="CACVBM020001502">
    <property type="protein sequence ID" value="CAA7052590.1"/>
    <property type="molecule type" value="Genomic_DNA"/>
</dbReference>
<name>A0A6D2KU05_9BRAS</name>
<sequence>MAEINRRKKEVDDVCGKEKESEPEKGLDSDRDGRRKKEVKVSIVWSLLLKAMWRKKERDEGKRQKREKLLEEANQPRVSTRVAGKIEKKAAEKVEKERKNAEEKLEEERKEEGRRKG</sequence>
<protein>
    <submittedName>
        <fullName evidence="2">Uncharacterized protein</fullName>
    </submittedName>
</protein>
<dbReference type="AlphaFoldDB" id="A0A6D2KU05"/>
<comment type="caution">
    <text evidence="2">The sequence shown here is derived from an EMBL/GenBank/DDBJ whole genome shotgun (WGS) entry which is preliminary data.</text>
</comment>
<evidence type="ECO:0000313" key="2">
    <source>
        <dbReference type="EMBL" id="CAA7052590.1"/>
    </source>
</evidence>
<keyword evidence="3" id="KW-1185">Reference proteome</keyword>
<proteinExistence type="predicted"/>
<feature type="region of interest" description="Disordered" evidence="1">
    <location>
        <begin position="1"/>
        <end position="39"/>
    </location>
</feature>
<dbReference type="Proteomes" id="UP000467841">
    <property type="component" value="Unassembled WGS sequence"/>
</dbReference>
<evidence type="ECO:0000313" key="3">
    <source>
        <dbReference type="Proteomes" id="UP000467841"/>
    </source>
</evidence>
<feature type="region of interest" description="Disordered" evidence="1">
    <location>
        <begin position="55"/>
        <end position="117"/>
    </location>
</feature>